<dbReference type="Pfam" id="PF13579">
    <property type="entry name" value="Glyco_trans_4_4"/>
    <property type="match status" value="1"/>
</dbReference>
<dbReference type="RefSeq" id="WP_201677697.1">
    <property type="nucleotide sequence ID" value="NZ_JAEQNE010000011.1"/>
</dbReference>
<dbReference type="SUPFAM" id="SSF53756">
    <property type="entry name" value="UDP-Glycosyltransferase/glycogen phosphorylase"/>
    <property type="match status" value="1"/>
</dbReference>
<accession>A0A937CW87</accession>
<feature type="transmembrane region" description="Helical" evidence="1">
    <location>
        <begin position="90"/>
        <end position="109"/>
    </location>
</feature>
<dbReference type="Gene3D" id="3.40.50.2000">
    <property type="entry name" value="Glycogen Phosphorylase B"/>
    <property type="match status" value="2"/>
</dbReference>
<proteinExistence type="predicted"/>
<dbReference type="GO" id="GO:0016757">
    <property type="term" value="F:glycosyltransferase activity"/>
    <property type="evidence" value="ECO:0007669"/>
    <property type="project" value="UniProtKB-ARBA"/>
</dbReference>
<dbReference type="Proteomes" id="UP000599109">
    <property type="component" value="Unassembled WGS sequence"/>
</dbReference>
<name>A0A937CW87_9BURK</name>
<evidence type="ECO:0000313" key="3">
    <source>
        <dbReference type="EMBL" id="MBL0395026.1"/>
    </source>
</evidence>
<organism evidence="3 4">
    <name type="scientific">Ramlibacter monticola</name>
    <dbReference type="NCBI Taxonomy" id="1926872"/>
    <lineage>
        <taxon>Bacteria</taxon>
        <taxon>Pseudomonadati</taxon>
        <taxon>Pseudomonadota</taxon>
        <taxon>Betaproteobacteria</taxon>
        <taxon>Burkholderiales</taxon>
        <taxon>Comamonadaceae</taxon>
        <taxon>Ramlibacter</taxon>
    </lineage>
</organism>
<dbReference type="PANTHER" id="PTHR12526">
    <property type="entry name" value="GLYCOSYLTRANSFERASE"/>
    <property type="match status" value="1"/>
</dbReference>
<evidence type="ECO:0000313" key="4">
    <source>
        <dbReference type="Proteomes" id="UP000599109"/>
    </source>
</evidence>
<dbReference type="InterPro" id="IPR028098">
    <property type="entry name" value="Glyco_trans_4-like_N"/>
</dbReference>
<dbReference type="EMBL" id="JAEQNE010000011">
    <property type="protein sequence ID" value="MBL0395026.1"/>
    <property type="molecule type" value="Genomic_DNA"/>
</dbReference>
<keyword evidence="1" id="KW-1133">Transmembrane helix</keyword>
<feature type="domain" description="Glycosyltransferase subfamily 4-like N-terminal" evidence="2">
    <location>
        <begin position="67"/>
        <end position="208"/>
    </location>
</feature>
<keyword evidence="1" id="KW-0472">Membrane</keyword>
<feature type="transmembrane region" description="Helical" evidence="1">
    <location>
        <begin position="121"/>
        <end position="140"/>
    </location>
</feature>
<keyword evidence="4" id="KW-1185">Reference proteome</keyword>
<sequence length="421" mass="47458">MTNLCPSSKHPIDQDERVLYVSYDGMLEPLGQSQVLAYLKQLSASRTMHLISYEKRADWADAVRRQGTQRELAACGVHWHPLRYHKSPSTLATAWDIMIGTGLGLFLVMRHRLFIVHARSYVAAVIALVLKLVTGARFIFDMRGLWADERVDGGLWRREARIFRVAKWFERQFLSHADHVVSLTHAGEQELRRFPYLARRSPAITVIPTCADLDRFRPLPSIPREFALGYVGSAGTWYDFDAAVACFAAMRAADPTARFLIVNRGEHDYIRDRLAAAGLPLSCVELRSASHEDMPSQMSRIRAGVFFVKPVYSKQASAPTKLGELLGCGIPCLSNQGVGDMARILEEDRVGVAVASFERSAIDEGLQRLLRLLQERDIGLRCRDAAQRRFALEEGVARYAAVYRSVSASLHQNRRIHERQP</sequence>
<protein>
    <submittedName>
        <fullName evidence="3">Glycosyltransferase</fullName>
    </submittedName>
</protein>
<evidence type="ECO:0000256" key="1">
    <source>
        <dbReference type="SAM" id="Phobius"/>
    </source>
</evidence>
<gene>
    <name evidence="3" type="ORF">JJ685_28090</name>
</gene>
<dbReference type="AlphaFoldDB" id="A0A937CW87"/>
<comment type="caution">
    <text evidence="3">The sequence shown here is derived from an EMBL/GenBank/DDBJ whole genome shotgun (WGS) entry which is preliminary data.</text>
</comment>
<evidence type="ECO:0000259" key="2">
    <source>
        <dbReference type="Pfam" id="PF13579"/>
    </source>
</evidence>
<reference evidence="3 4" key="1">
    <citation type="journal article" date="2017" name="Int. J. Syst. Evol. Microbiol.">
        <title>Ramlibacter monticola sp. nov., isolated from forest soil.</title>
        <authorList>
            <person name="Chaudhary D.K."/>
            <person name="Kim J."/>
        </authorList>
    </citation>
    <scope>NUCLEOTIDE SEQUENCE [LARGE SCALE GENOMIC DNA]</scope>
    <source>
        <strain evidence="3 4">KACC 19175</strain>
    </source>
</reference>
<keyword evidence="1" id="KW-0812">Transmembrane</keyword>